<sequence>MKFQYEPIGDEIGFQTFLKDLFNAVYSTETFEEYGSKGNKQDGIDIYSPKLKIGIQAKKKDINRNKKTVVNELLNELAETLEQIKDFPFPIEQLFFATTLKKDITLQQACINASLTDGINVTLFSWDDIQNQLPYCPSVRNRYLPHLQPAKKRDIQLFEKIEKLEKMILKNNIVNLPVKKQFRNIPHCEVLFPILPDDLQKLLIQTMLKIALYETFKETVYKKFSSLIYFSKTYTQFSDGSEGPGFQIISGEVVFLSKCSSLVKELQNNSPKFWERIEKYENDLNFRNTKFRMELLGSEDLNAYEFEIDGQTQSYNIRALQFVNLDYDNLSSLSAVLPFIARMTKPVINIIELDKIKSNSAFMKLFYHYLNENSFRPTLLKINVDDFDDWDYEYKPLDD</sequence>
<name>A0A344LUV4_9FLAO</name>
<proteinExistence type="predicted"/>
<dbReference type="EMBL" id="CP030261">
    <property type="protein sequence ID" value="AXB57696.1"/>
    <property type="molecule type" value="Genomic_DNA"/>
</dbReference>
<accession>A0A344LUV4</accession>
<gene>
    <name evidence="1" type="ORF">HYN86_14260</name>
</gene>
<dbReference type="AlphaFoldDB" id="A0A344LUV4"/>
<reference evidence="1 2" key="1">
    <citation type="submission" date="2018-06" db="EMBL/GenBank/DDBJ databases">
        <title>Genome sequencing of Flavobacterium.</title>
        <authorList>
            <person name="Baek M.-G."/>
            <person name="Yi H."/>
        </authorList>
    </citation>
    <scope>NUCLEOTIDE SEQUENCE [LARGE SCALE GENOMIC DNA]</scope>
    <source>
        <strain evidence="1 2">HYN0086</strain>
    </source>
</reference>
<organism evidence="1 2">
    <name type="scientific">Flavobacterium fluviale</name>
    <dbReference type="NCBI Taxonomy" id="2249356"/>
    <lineage>
        <taxon>Bacteria</taxon>
        <taxon>Pseudomonadati</taxon>
        <taxon>Bacteroidota</taxon>
        <taxon>Flavobacteriia</taxon>
        <taxon>Flavobacteriales</taxon>
        <taxon>Flavobacteriaceae</taxon>
        <taxon>Flavobacterium</taxon>
    </lineage>
</organism>
<dbReference type="RefSeq" id="WP_113678640.1">
    <property type="nucleotide sequence ID" value="NZ_CP030261.1"/>
</dbReference>
<dbReference type="Proteomes" id="UP000251561">
    <property type="component" value="Chromosome"/>
</dbReference>
<dbReference type="KEGG" id="ffl:HYN86_14260"/>
<evidence type="ECO:0000313" key="1">
    <source>
        <dbReference type="EMBL" id="AXB57696.1"/>
    </source>
</evidence>
<protein>
    <submittedName>
        <fullName evidence="1">Uncharacterized protein</fullName>
    </submittedName>
</protein>
<dbReference type="OrthoDB" id="8440659at2"/>
<evidence type="ECO:0000313" key="2">
    <source>
        <dbReference type="Proteomes" id="UP000251561"/>
    </source>
</evidence>
<keyword evidence="2" id="KW-1185">Reference proteome</keyword>